<comment type="caution">
    <text evidence="1">The sequence shown here is derived from an EMBL/GenBank/DDBJ whole genome shotgun (WGS) entry which is preliminary data.</text>
</comment>
<protein>
    <recommendedName>
        <fullName evidence="3">Macroglobulin domain-containing protein</fullName>
    </recommendedName>
</protein>
<keyword evidence="2" id="KW-1185">Reference proteome</keyword>
<sequence length="510" mass="58111">MSRKTYALSITIFFMILPFSLMPQSGPFSNDLERIFKSENLYLDQNSDENFLRTWQEHIVLHADKYEFSKNEPLFFKAYILTGTERVRVTLSKVLRLDVLDEDGRIVATQYHRISDGMAQGAISAPKKMTEGNYKLRTYTQWMKNYGEGGYYEAELVYQNINRYRNEDSVTKESLKVAFYPEGGRLIENLDNRILLKTTDSEGEGVNIEGDIMDDTGSIRIPVKYFGDGVSSVRYVPKANKKYIFKTRNGQSFPLPHAKENGYVLSVGTLHSKNLAVKIQTSQELMGTSVFLRGVMNNVLYFKKELDLKEPDLTIDIPKEGIPAGVLEIELVNQDKTLLATRPVEIGLEKLSISISTTNRTDKNTYLIIIKDLEGRPVETDLSLSISNVHGRDITFSQSALSDRWANEANTLTSVHKERKILFKKDLDIMTSYDVMERSHVKELAETIKHPFQKGLNFYGYAYNMDDELLTNTNIQIFGISGNGVFTKEIKTDGSGMLRLEDLQFEGETE</sequence>
<name>A0ABV8JP43_9FLAO</name>
<proteinExistence type="predicted"/>
<organism evidence="1 2">
    <name type="scientific">Euzebyella saccharophila</name>
    <dbReference type="NCBI Taxonomy" id="679664"/>
    <lineage>
        <taxon>Bacteria</taxon>
        <taxon>Pseudomonadati</taxon>
        <taxon>Bacteroidota</taxon>
        <taxon>Flavobacteriia</taxon>
        <taxon>Flavobacteriales</taxon>
        <taxon>Flavobacteriaceae</taxon>
        <taxon>Euzebyella</taxon>
    </lineage>
</organism>
<dbReference type="RefSeq" id="WP_192462241.1">
    <property type="nucleotide sequence ID" value="NZ_JACYFJ010000003.1"/>
</dbReference>
<reference evidence="2" key="1">
    <citation type="journal article" date="2019" name="Int. J. Syst. Evol. Microbiol.">
        <title>The Global Catalogue of Microorganisms (GCM) 10K type strain sequencing project: providing services to taxonomists for standard genome sequencing and annotation.</title>
        <authorList>
            <consortium name="The Broad Institute Genomics Platform"/>
            <consortium name="The Broad Institute Genome Sequencing Center for Infectious Disease"/>
            <person name="Wu L."/>
            <person name="Ma J."/>
        </authorList>
    </citation>
    <scope>NUCLEOTIDE SEQUENCE [LARGE SCALE GENOMIC DNA]</scope>
    <source>
        <strain evidence="2">CECT 7477</strain>
    </source>
</reference>
<dbReference type="EMBL" id="JBHSAW010000003">
    <property type="protein sequence ID" value="MFC4094837.1"/>
    <property type="molecule type" value="Genomic_DNA"/>
</dbReference>
<evidence type="ECO:0000313" key="1">
    <source>
        <dbReference type="EMBL" id="MFC4094837.1"/>
    </source>
</evidence>
<evidence type="ECO:0000313" key="2">
    <source>
        <dbReference type="Proteomes" id="UP001595814"/>
    </source>
</evidence>
<dbReference type="Proteomes" id="UP001595814">
    <property type="component" value="Unassembled WGS sequence"/>
</dbReference>
<gene>
    <name evidence="1" type="ORF">ACFOUT_03060</name>
</gene>
<accession>A0ABV8JP43</accession>
<evidence type="ECO:0008006" key="3">
    <source>
        <dbReference type="Google" id="ProtNLM"/>
    </source>
</evidence>